<dbReference type="EMBL" id="VDMB01000002">
    <property type="protein sequence ID" value="TYT75860.1"/>
    <property type="molecule type" value="Genomic_DNA"/>
</dbReference>
<comment type="caution">
    <text evidence="1">The sequence shown here is derived from an EMBL/GenBank/DDBJ whole genome shotgun (WGS) entry which is preliminary data.</text>
</comment>
<evidence type="ECO:0000313" key="1">
    <source>
        <dbReference type="EMBL" id="TYT75860.1"/>
    </source>
</evidence>
<evidence type="ECO:0000313" key="2">
    <source>
        <dbReference type="Proteomes" id="UP000321899"/>
    </source>
</evidence>
<accession>A0A5Q4VI51</accession>
<reference evidence="1 2" key="1">
    <citation type="submission" date="2019-06" db="EMBL/GenBank/DDBJ databases">
        <title>Desulfobotulus mexicanus sp. nov., a novel sulfate-reducing bacterium isolated from the sediment of an alkaline crater lake in Mexico.</title>
        <authorList>
            <person name="Hirschler-Rea A."/>
        </authorList>
    </citation>
    <scope>NUCLEOTIDE SEQUENCE [LARGE SCALE GENOMIC DNA]</scope>
    <source>
        <strain evidence="1 2">PAR22N</strain>
    </source>
</reference>
<gene>
    <name evidence="1" type="ORF">FIM25_02865</name>
</gene>
<protein>
    <submittedName>
        <fullName evidence="1">Uncharacterized protein</fullName>
    </submittedName>
</protein>
<dbReference type="OrthoDB" id="5421475at2"/>
<sequence>MRYADSAADLQMLIHGYPDLIPSVFLRDDGLAAYYYDGFSLRELRSFFNSDPDQELCGRFGLGAGEWREAVEMALVARAVLERRRSLK</sequence>
<name>A0A5Q4VI51_9BACT</name>
<proteinExistence type="predicted"/>
<dbReference type="AlphaFoldDB" id="A0A5Q4VI51"/>
<keyword evidence="2" id="KW-1185">Reference proteome</keyword>
<dbReference type="Proteomes" id="UP000321899">
    <property type="component" value="Unassembled WGS sequence"/>
</dbReference>
<dbReference type="RefSeq" id="WP_139446089.1">
    <property type="nucleotide sequence ID" value="NZ_VDMB01000002.1"/>
</dbReference>
<organism evidence="1 2">
    <name type="scientific">Desulfobotulus mexicanus</name>
    <dbReference type="NCBI Taxonomy" id="2586642"/>
    <lineage>
        <taxon>Bacteria</taxon>
        <taxon>Pseudomonadati</taxon>
        <taxon>Thermodesulfobacteriota</taxon>
        <taxon>Desulfobacteria</taxon>
        <taxon>Desulfobacterales</taxon>
        <taxon>Desulfobacteraceae</taxon>
        <taxon>Desulfobotulus</taxon>
    </lineage>
</organism>